<feature type="compositionally biased region" description="Polar residues" evidence="1">
    <location>
        <begin position="333"/>
        <end position="345"/>
    </location>
</feature>
<dbReference type="AlphaFoldDB" id="A0A8H6LAF1"/>
<evidence type="ECO:0000313" key="2">
    <source>
        <dbReference type="EMBL" id="KAF6241738.1"/>
    </source>
</evidence>
<reference evidence="2 3" key="1">
    <citation type="journal article" date="2020" name="Genomics">
        <title>Complete, high-quality genomes from long-read metagenomic sequencing of two wolf lichen thalli reveals enigmatic genome architecture.</title>
        <authorList>
            <person name="McKenzie S.K."/>
            <person name="Walston R.F."/>
            <person name="Allen J.L."/>
        </authorList>
    </citation>
    <scope>NUCLEOTIDE SEQUENCE [LARGE SCALE GENOMIC DNA]</scope>
    <source>
        <strain evidence="2">WasteWater2</strain>
    </source>
</reference>
<evidence type="ECO:0000313" key="3">
    <source>
        <dbReference type="Proteomes" id="UP000578531"/>
    </source>
</evidence>
<accession>A0A8H6LAF1</accession>
<dbReference type="RefSeq" id="XP_037170978.1">
    <property type="nucleotide sequence ID" value="XM_037302399.1"/>
</dbReference>
<sequence length="345" mass="38328">MQHPYTVFSLMRDTPKGVRNPASTNMVDVVNVEQKMFELEAKGDMLPSDLPVPSLCARNALAPTSLPEQFKHCVSPLVSAPRRKQKVSNTFSRVIPFLKVTDRGAERLLPSRRVWAISRKKLSLMFMTVTRRAWNRVKCCLAGTFFHLWHVPFRLPYLGTLPISCHVGKDACPSTLADMSDAMNKKSCSCLGHQELKASLGMCECTLAVRRHGYRARQKVCTVYSVAKPDQENAGRRGALGNFVKTLDRYSIGPWEKTSGPIEDGIISSYQIGKALELGRLDAKKEATSEAEAREPLDARGRDRPEENTVTRVPAPKKTQSHGSSPLFESIHHSQAASGQTENPI</sequence>
<feature type="compositionally biased region" description="Basic and acidic residues" evidence="1">
    <location>
        <begin position="285"/>
        <end position="309"/>
    </location>
</feature>
<dbReference type="GeneID" id="59282129"/>
<organism evidence="2 3">
    <name type="scientific">Letharia columbiana</name>
    <dbReference type="NCBI Taxonomy" id="112416"/>
    <lineage>
        <taxon>Eukaryota</taxon>
        <taxon>Fungi</taxon>
        <taxon>Dikarya</taxon>
        <taxon>Ascomycota</taxon>
        <taxon>Pezizomycotina</taxon>
        <taxon>Lecanoromycetes</taxon>
        <taxon>OSLEUM clade</taxon>
        <taxon>Lecanoromycetidae</taxon>
        <taxon>Lecanorales</taxon>
        <taxon>Lecanorineae</taxon>
        <taxon>Parmeliaceae</taxon>
        <taxon>Letharia</taxon>
    </lineage>
</organism>
<keyword evidence="3" id="KW-1185">Reference proteome</keyword>
<gene>
    <name evidence="2" type="ORF">HO173_000450</name>
</gene>
<evidence type="ECO:0000256" key="1">
    <source>
        <dbReference type="SAM" id="MobiDB-lite"/>
    </source>
</evidence>
<dbReference type="EMBL" id="JACCJC010000001">
    <property type="protein sequence ID" value="KAF6241738.1"/>
    <property type="molecule type" value="Genomic_DNA"/>
</dbReference>
<dbReference type="Proteomes" id="UP000578531">
    <property type="component" value="Unassembled WGS sequence"/>
</dbReference>
<proteinExistence type="predicted"/>
<name>A0A8H6LAF1_9LECA</name>
<feature type="region of interest" description="Disordered" evidence="1">
    <location>
        <begin position="285"/>
        <end position="345"/>
    </location>
</feature>
<protein>
    <submittedName>
        <fullName evidence="2">Uncharacterized protein</fullName>
    </submittedName>
</protein>
<comment type="caution">
    <text evidence="2">The sequence shown here is derived from an EMBL/GenBank/DDBJ whole genome shotgun (WGS) entry which is preliminary data.</text>
</comment>